<reference evidence="1 2" key="1">
    <citation type="submission" date="2013-11" db="EMBL/GenBank/DDBJ databases">
        <title>Complete genome sequence of Clostridum sp. M2/40.</title>
        <authorList>
            <person name="Wibberg D."/>
            <person name="Puehler A."/>
            <person name="Schlueter A."/>
        </authorList>
    </citation>
    <scope>NUCLEOTIDE SEQUENCE [LARGE SCALE GENOMIC DNA]</scope>
    <source>
        <strain evidence="2">M2/40</strain>
    </source>
</reference>
<dbReference type="PATRIC" id="fig|1216932.3.peg.3310"/>
<dbReference type="EMBL" id="HG917869">
    <property type="protein sequence ID" value="CDM70452.1"/>
    <property type="molecule type" value="Genomic_DNA"/>
</dbReference>
<dbReference type="AlphaFoldDB" id="W6S7T0"/>
<evidence type="ECO:0000313" key="1">
    <source>
        <dbReference type="EMBL" id="CDM70452.1"/>
    </source>
</evidence>
<dbReference type="KEGG" id="clt:CM240_3335"/>
<dbReference type="Proteomes" id="UP000019426">
    <property type="component" value="Chromosome M2/40_rep2"/>
</dbReference>
<evidence type="ECO:0000313" key="2">
    <source>
        <dbReference type="Proteomes" id="UP000019426"/>
    </source>
</evidence>
<accession>W6S7T0</accession>
<gene>
    <name evidence="1" type="ORF">CM240_3335</name>
</gene>
<organism evidence="1 2">
    <name type="scientific">Clostridium bornimense</name>
    <dbReference type="NCBI Taxonomy" id="1216932"/>
    <lineage>
        <taxon>Bacteria</taxon>
        <taxon>Bacillati</taxon>
        <taxon>Bacillota</taxon>
        <taxon>Clostridia</taxon>
        <taxon>Eubacteriales</taxon>
        <taxon>Clostridiaceae</taxon>
        <taxon>Clostridium</taxon>
    </lineage>
</organism>
<name>W6S7T0_9CLOT</name>
<sequence>MNVLNGLESIYIDIKNNHSSNNECFIPLLELYSDMLLKKNKINSKRLRSFKKDIKANNIQFYKKNKKYFSVLKNIKNASSYDYDNALKHMEALVKANDFLIDKIKENKDVEIKIMASSLQNYPSFILSKDICKGMSGKDFYDKYICYYSRIYKTPFLEEYKNLFY</sequence>
<dbReference type="STRING" id="1216932.CM240_3335"/>
<protein>
    <submittedName>
        <fullName evidence="1">Uncharacterized protein</fullName>
    </submittedName>
</protein>
<dbReference type="HOGENOM" id="CLU_1607985_0_0_9"/>
<proteinExistence type="predicted"/>
<keyword evidence="2" id="KW-1185">Reference proteome</keyword>